<organism evidence="1">
    <name type="scientific">freshwater metagenome</name>
    <dbReference type="NCBI Taxonomy" id="449393"/>
    <lineage>
        <taxon>unclassified sequences</taxon>
        <taxon>metagenomes</taxon>
        <taxon>ecological metagenomes</taxon>
    </lineage>
</organism>
<name>A0A6J6I0V9_9ZZZZ</name>
<gene>
    <name evidence="1" type="ORF">UFOPK1874_00808</name>
</gene>
<accession>A0A6J6I0V9</accession>
<reference evidence="1" key="1">
    <citation type="submission" date="2020-05" db="EMBL/GenBank/DDBJ databases">
        <authorList>
            <person name="Chiriac C."/>
            <person name="Salcher M."/>
            <person name="Ghai R."/>
            <person name="Kavagutti S V."/>
        </authorList>
    </citation>
    <scope>NUCLEOTIDE SEQUENCE</scope>
</reference>
<evidence type="ECO:0000313" key="1">
    <source>
        <dbReference type="EMBL" id="CAB4617469.1"/>
    </source>
</evidence>
<sequence>MSRPVARTTTFLLSIAAVLAVIPLHHPPAVFAVAHMEGSGSGSGSGSTDGENIEAEVRFDAPPASDGCVWEAVNGIDPITVESSNAATAKETLFYKACDNKIVGYQWIRTDVPARVAQSAGNKVSRLVPSLLMRTAPSSNRMVVGVATWFWMPRSLWKPISVTAWIQTPAGPVSVTTTATPNNLIYAPGDGRSSVTCTGPGRVWTASLGDRASTSCMYTYKSASHTQVVRSYNAKMSVQWKISWRSSVGLRGTLPSITTGLPIKVHVREMQALAR</sequence>
<dbReference type="AlphaFoldDB" id="A0A6J6I0V9"/>
<protein>
    <submittedName>
        <fullName evidence="1">Unannotated protein</fullName>
    </submittedName>
</protein>
<dbReference type="EMBL" id="CAEZUX010000087">
    <property type="protein sequence ID" value="CAB4617469.1"/>
    <property type="molecule type" value="Genomic_DNA"/>
</dbReference>
<proteinExistence type="predicted"/>